<dbReference type="Proteomes" id="UP001201161">
    <property type="component" value="Unassembled WGS sequence"/>
</dbReference>
<proteinExistence type="predicted"/>
<dbReference type="InterPro" id="IPR025659">
    <property type="entry name" value="Tubby-like_C"/>
</dbReference>
<keyword evidence="2" id="KW-1185">Reference proteome</keyword>
<dbReference type="SUPFAM" id="SSF54518">
    <property type="entry name" value="Tubby C-terminal domain-like"/>
    <property type="match status" value="1"/>
</dbReference>
<dbReference type="PANTHER" id="PTHR23248">
    <property type="entry name" value="PHOSPHOLIPID SCRAMBLASE-RELATED"/>
    <property type="match status" value="1"/>
</dbReference>
<dbReference type="PANTHER" id="PTHR23248:SF9">
    <property type="entry name" value="PHOSPHOLIPID SCRAMBLASE"/>
    <property type="match status" value="1"/>
</dbReference>
<evidence type="ECO:0000313" key="2">
    <source>
        <dbReference type="Proteomes" id="UP001201161"/>
    </source>
</evidence>
<dbReference type="Gene3D" id="2.40.160.200">
    <property type="entry name" value="LURP1-related"/>
    <property type="match status" value="1"/>
</dbReference>
<organism evidence="1 2">
    <name type="scientific">Nocardioides potassii</name>
    <dbReference type="NCBI Taxonomy" id="2911371"/>
    <lineage>
        <taxon>Bacteria</taxon>
        <taxon>Bacillati</taxon>
        <taxon>Actinomycetota</taxon>
        <taxon>Actinomycetes</taxon>
        <taxon>Propionibacteriales</taxon>
        <taxon>Nocardioidaceae</taxon>
        <taxon>Nocardioides</taxon>
    </lineage>
</organism>
<dbReference type="Pfam" id="PF03803">
    <property type="entry name" value="Scramblase"/>
    <property type="match status" value="1"/>
</dbReference>
<evidence type="ECO:0000313" key="1">
    <source>
        <dbReference type="EMBL" id="MCF6376432.1"/>
    </source>
</evidence>
<comment type="caution">
    <text evidence="1">The sequence shown here is derived from an EMBL/GenBank/DDBJ whole genome shotgun (WGS) entry which is preliminary data.</text>
</comment>
<evidence type="ECO:0008006" key="3">
    <source>
        <dbReference type="Google" id="ProtNLM"/>
    </source>
</evidence>
<dbReference type="InterPro" id="IPR038595">
    <property type="entry name" value="LOR_sf"/>
</dbReference>
<accession>A0ABS9H5B7</accession>
<dbReference type="InterPro" id="IPR005552">
    <property type="entry name" value="Scramblase"/>
</dbReference>
<gene>
    <name evidence="1" type="ORF">L2K70_02340</name>
</gene>
<dbReference type="RefSeq" id="WP_236399397.1">
    <property type="nucleotide sequence ID" value="NZ_JAKJHZ010000003.1"/>
</dbReference>
<reference evidence="1 2" key="1">
    <citation type="submission" date="2022-01" db="EMBL/GenBank/DDBJ databases">
        <title>Nocardioides sp. nov., an actinomycete isolated from mining soil.</title>
        <authorList>
            <person name="Liu L."/>
        </authorList>
    </citation>
    <scope>NUCLEOTIDE SEQUENCE [LARGE SCALE GENOMIC DNA]</scope>
    <source>
        <strain evidence="1 2">KLBMP 9356</strain>
    </source>
</reference>
<sequence>MNKLGLSDGSARGDDSWLDEPVLVVNQKGKLLEVNAEYLVHDRSGRQVGSIREVGQSLTKKAISHNNRTRRFQVLDRDGNELISLTRPTVWLKAKMVVRGPSGREIGQIARAISFDYSRFKLEADGRTLGTIRGENGRQSDFSIRDESGAEIGRITRTYAGVLKEVFTKADHYVVEIHRPLEEPLRTLVMAAALAVDTALRQQ</sequence>
<name>A0ABS9H5B7_9ACTN</name>
<dbReference type="EMBL" id="JAKJHZ010000003">
    <property type="protein sequence ID" value="MCF6376432.1"/>
    <property type="molecule type" value="Genomic_DNA"/>
</dbReference>
<protein>
    <recommendedName>
        <fullName evidence="3">Scramblase</fullName>
    </recommendedName>
</protein>